<sequence length="50" mass="5110">MPAALHAFMHVGQTALCPSNINVAPSTSKSAACSAMTSACPGWSHTSLHK</sequence>
<dbReference type="EMBL" id="ON189044">
    <property type="protein sequence ID" value="URA06961.1"/>
    <property type="molecule type" value="Genomic_DNA"/>
</dbReference>
<keyword evidence="2" id="KW-1185">Reference proteome</keyword>
<dbReference type="Proteomes" id="UP001056608">
    <property type="component" value="Segment"/>
</dbReference>
<name>A0A9E7E1Q5_9CAUD</name>
<reference evidence="1" key="1">
    <citation type="journal article" date="2022" name="Viruses">
        <title>Isolation of novel Xanthomonas phages for the plant pathogens X. translucens and X. campestris.</title>
        <authorList>
            <person name="Erdrich S.H."/>
            <person name="Sharma V."/>
            <person name="Schurr U."/>
            <person name="Arsova B."/>
            <person name="Frunzke J."/>
        </authorList>
    </citation>
    <scope>NUCLEOTIDE SEQUENCE</scope>
</reference>
<gene>
    <name evidence="1" type="ORF">Pfeifenkraut_BL30064</name>
</gene>
<evidence type="ECO:0000313" key="1">
    <source>
        <dbReference type="EMBL" id="URA06961.1"/>
    </source>
</evidence>
<accession>A0A9E7E1Q5</accession>
<organism evidence="1 2">
    <name type="scientific">Xanthomonas phage Pfeifenkraut</name>
    <dbReference type="NCBI Taxonomy" id="2939132"/>
    <lineage>
        <taxon>Viruses</taxon>
        <taxon>Duplodnaviria</taxon>
        <taxon>Heunggongvirae</taxon>
        <taxon>Uroviricota</taxon>
        <taxon>Caudoviricetes</taxon>
        <taxon>Stanbaylleyvirinae</taxon>
        <taxon>Shirevirus</taxon>
        <taxon>Shirevirus pfeifenkraut</taxon>
    </lineage>
</organism>
<evidence type="ECO:0000313" key="2">
    <source>
        <dbReference type="Proteomes" id="UP001056608"/>
    </source>
</evidence>
<proteinExistence type="predicted"/>
<protein>
    <submittedName>
        <fullName evidence="1">Uncharacterized protein</fullName>
    </submittedName>
</protein>